<dbReference type="Pfam" id="PF00561">
    <property type="entry name" value="Abhydrolase_1"/>
    <property type="match status" value="1"/>
</dbReference>
<sequence>MRAPLAAFDGAEPPAPQWFKDAIADAPERSFVQSKGTRLELLTWGEVGKPGLLLVHGNSAHADWWSFIAPFLARDYRVAAMSLAGMGESDWRDRYAFGDFADDAEACARAAGLYADGRPPIYIGHSFGGAQVFFAAVRHPERMRAAVLVDTGFGGPPPEVEAERKRRREQVRNIPTADRPSRVYASLAEALGRFRLMPPQPAGNLFVADFIARRSLKRAPLPAEVEGGSGEGWTWKFDPTMWEKLDRKGFEDRGGRAPTVRVPMVHIYGAQSSIIARRKGGERGFLGPDVREIEIPQSEHHVMIDQPLALVSSLRTLLAVWPA</sequence>
<dbReference type="Proteomes" id="UP000001868">
    <property type="component" value="Chromosome"/>
</dbReference>
<accession>B4RA10</accession>
<keyword evidence="3" id="KW-1185">Reference proteome</keyword>
<proteinExistence type="predicted"/>
<dbReference type="KEGG" id="pzu:PHZ_c3105"/>
<dbReference type="eggNOG" id="COG2267">
    <property type="taxonomic scope" value="Bacteria"/>
</dbReference>
<dbReference type="HOGENOM" id="CLU_020336_13_5_5"/>
<dbReference type="EMBL" id="CP000747">
    <property type="protein sequence ID" value="ACG79514.1"/>
    <property type="molecule type" value="Genomic_DNA"/>
</dbReference>
<dbReference type="GO" id="GO:0042171">
    <property type="term" value="F:lysophosphatidic acid acyltransferase activity"/>
    <property type="evidence" value="ECO:0007669"/>
    <property type="project" value="TreeGrafter"/>
</dbReference>
<dbReference type="Gene3D" id="3.40.50.1820">
    <property type="entry name" value="alpha/beta hydrolase"/>
    <property type="match status" value="1"/>
</dbReference>
<keyword evidence="2" id="KW-0378">Hydrolase</keyword>
<protein>
    <submittedName>
        <fullName evidence="2">Alpha/beta hydrolase</fullName>
    </submittedName>
</protein>
<evidence type="ECO:0000313" key="3">
    <source>
        <dbReference type="Proteomes" id="UP000001868"/>
    </source>
</evidence>
<dbReference type="GO" id="GO:0006654">
    <property type="term" value="P:phosphatidic acid biosynthetic process"/>
    <property type="evidence" value="ECO:0007669"/>
    <property type="project" value="TreeGrafter"/>
</dbReference>
<dbReference type="InterPro" id="IPR000073">
    <property type="entry name" value="AB_hydrolase_1"/>
</dbReference>
<dbReference type="SUPFAM" id="SSF53474">
    <property type="entry name" value="alpha/beta-Hydrolases"/>
    <property type="match status" value="1"/>
</dbReference>
<dbReference type="STRING" id="450851.PHZ_c3105"/>
<evidence type="ECO:0000259" key="1">
    <source>
        <dbReference type="Pfam" id="PF00561"/>
    </source>
</evidence>
<dbReference type="PRINTS" id="PR00111">
    <property type="entry name" value="ABHYDROLASE"/>
</dbReference>
<dbReference type="PANTHER" id="PTHR42886:SF42">
    <property type="entry name" value="ALPHA_BETA-HYDROLASES SUPERFAMILY PROTEIN"/>
    <property type="match status" value="1"/>
</dbReference>
<name>B4RA10_PHEZH</name>
<reference evidence="2 3" key="1">
    <citation type="journal article" date="2008" name="BMC Genomics">
        <title>Complete genome of Phenylobacterium zucineum - a novel facultative intracellular bacterium isolated from human erythroleukemia cell line K562.</title>
        <authorList>
            <person name="Luo Y."/>
            <person name="Xu X."/>
            <person name="Ding Z."/>
            <person name="Liu Z."/>
            <person name="Zhang B."/>
            <person name="Yan Z."/>
            <person name="Sun J."/>
            <person name="Hu S."/>
            <person name="Hu X."/>
        </authorList>
    </citation>
    <scope>NUCLEOTIDE SEQUENCE [LARGE SCALE GENOMIC DNA]</scope>
    <source>
        <strain evidence="2 3">HLK1</strain>
    </source>
</reference>
<dbReference type="InterPro" id="IPR029058">
    <property type="entry name" value="AB_hydrolase_fold"/>
</dbReference>
<organism evidence="2 3">
    <name type="scientific">Phenylobacterium zucineum (strain HLK1)</name>
    <dbReference type="NCBI Taxonomy" id="450851"/>
    <lineage>
        <taxon>Bacteria</taxon>
        <taxon>Pseudomonadati</taxon>
        <taxon>Pseudomonadota</taxon>
        <taxon>Alphaproteobacteria</taxon>
        <taxon>Caulobacterales</taxon>
        <taxon>Caulobacteraceae</taxon>
        <taxon>Phenylobacterium</taxon>
    </lineage>
</organism>
<dbReference type="GO" id="GO:0055088">
    <property type="term" value="P:lipid homeostasis"/>
    <property type="evidence" value="ECO:0007669"/>
    <property type="project" value="TreeGrafter"/>
</dbReference>
<dbReference type="PANTHER" id="PTHR42886">
    <property type="entry name" value="RE40534P-RELATED"/>
    <property type="match status" value="1"/>
</dbReference>
<feature type="domain" description="AB hydrolase-1" evidence="1">
    <location>
        <begin position="52"/>
        <end position="306"/>
    </location>
</feature>
<dbReference type="GO" id="GO:0052689">
    <property type="term" value="F:carboxylic ester hydrolase activity"/>
    <property type="evidence" value="ECO:0007669"/>
    <property type="project" value="TreeGrafter"/>
</dbReference>
<evidence type="ECO:0000313" key="2">
    <source>
        <dbReference type="EMBL" id="ACG79514.1"/>
    </source>
</evidence>
<gene>
    <name evidence="2" type="ordered locus">PHZ_c3105</name>
</gene>
<dbReference type="AlphaFoldDB" id="B4RA10"/>